<dbReference type="OrthoDB" id="9800698at2"/>
<name>A0A5P2DA18_STRVZ</name>
<dbReference type="Pfam" id="PF13469">
    <property type="entry name" value="Sulfotransfer_3"/>
    <property type="match status" value="1"/>
</dbReference>
<protein>
    <recommendedName>
        <fullName evidence="3">Sulfotransferase family protein</fullName>
    </recommendedName>
</protein>
<reference evidence="1 2" key="1">
    <citation type="submission" date="2018-05" db="EMBL/GenBank/DDBJ databases">
        <title>Streptomyces venezuelae.</title>
        <authorList>
            <person name="Kim W."/>
            <person name="Lee N."/>
            <person name="Cho B.-K."/>
        </authorList>
    </citation>
    <scope>NUCLEOTIDE SEQUENCE [LARGE SCALE GENOMIC DNA]</scope>
    <source>
        <strain evidence="1 2">ATCC 21782</strain>
    </source>
</reference>
<evidence type="ECO:0000313" key="1">
    <source>
        <dbReference type="EMBL" id="QES51994.1"/>
    </source>
</evidence>
<sequence length="343" mass="38947">MNNSTLAAQLAAPDPDGATIALYRTRAYRFSDDPRHYALAEAIEEKYAHGLTPTPRTMTYFRATLDQIRATGTLIPFNPEVAEAEGVDIRHELEARRPYAPRSSPDHNPKTIIFIVGAPRSGTSHLYNCLAHTGQYAYFTTASCWAWPTRNLNHPDRRSFEDLDEQVLAVDNKKTRLIPGLVMPYESEDLYARAIPTYQHISGHTYDLTIAETADANLLTTNIQAHTKHFGRDRFLTKSPFNSLRIPQLEALTGRTALYLHITRDRTSTADSMRRNRFRFHHHGTPLTEEDTADLFHDAIQRNTPTDRLLTIRHADLLTDQEATLSRATTWIEQSRRSDASPP</sequence>
<evidence type="ECO:0000313" key="2">
    <source>
        <dbReference type="Proteomes" id="UP000325211"/>
    </source>
</evidence>
<organism evidence="1 2">
    <name type="scientific">Streptomyces venezuelae</name>
    <dbReference type="NCBI Taxonomy" id="54571"/>
    <lineage>
        <taxon>Bacteria</taxon>
        <taxon>Bacillati</taxon>
        <taxon>Actinomycetota</taxon>
        <taxon>Actinomycetes</taxon>
        <taxon>Kitasatosporales</taxon>
        <taxon>Streptomycetaceae</taxon>
        <taxon>Streptomyces</taxon>
    </lineage>
</organism>
<dbReference type="InterPro" id="IPR027417">
    <property type="entry name" value="P-loop_NTPase"/>
</dbReference>
<dbReference type="SUPFAM" id="SSF52540">
    <property type="entry name" value="P-loop containing nucleoside triphosphate hydrolases"/>
    <property type="match status" value="1"/>
</dbReference>
<dbReference type="EMBL" id="CP029190">
    <property type="protein sequence ID" value="QES51994.1"/>
    <property type="molecule type" value="Genomic_DNA"/>
</dbReference>
<dbReference type="AlphaFoldDB" id="A0A5P2DA18"/>
<accession>A0A5P2DA18</accession>
<dbReference type="Gene3D" id="3.40.50.300">
    <property type="entry name" value="P-loop containing nucleotide triphosphate hydrolases"/>
    <property type="match status" value="1"/>
</dbReference>
<proteinExistence type="predicted"/>
<dbReference type="Proteomes" id="UP000325211">
    <property type="component" value="Chromosome"/>
</dbReference>
<evidence type="ECO:0008006" key="3">
    <source>
        <dbReference type="Google" id="ProtNLM"/>
    </source>
</evidence>
<dbReference type="RefSeq" id="WP_150211732.1">
    <property type="nucleotide sequence ID" value="NZ_CP029190.1"/>
</dbReference>
<gene>
    <name evidence="1" type="ORF">DEJ50_33385</name>
</gene>